<organism evidence="2 3">
    <name type="scientific">Crenobacter oryzisoli</name>
    <dbReference type="NCBI Taxonomy" id="3056844"/>
    <lineage>
        <taxon>Bacteria</taxon>
        <taxon>Pseudomonadati</taxon>
        <taxon>Pseudomonadota</taxon>
        <taxon>Betaproteobacteria</taxon>
        <taxon>Neisseriales</taxon>
        <taxon>Neisseriaceae</taxon>
        <taxon>Crenobacter</taxon>
    </lineage>
</organism>
<protein>
    <submittedName>
        <fullName evidence="2">Ribonuclease H-like domain-containing protein</fullName>
    </submittedName>
</protein>
<reference evidence="2" key="1">
    <citation type="submission" date="2023-06" db="EMBL/GenBank/DDBJ databases">
        <authorList>
            <person name="Zhang S."/>
        </authorList>
    </citation>
    <scope>NUCLEOTIDE SEQUENCE</scope>
    <source>
        <strain evidence="2">SG2303</strain>
    </source>
</reference>
<sequence length="234" mass="24946">MTATLALALQTRPDVPGFRRLFGFDAGISDENVSDFALQRRRAESGGEQLPPHLHRIVTIAAVLRQADDQLVLASFAGDGGDEAAQLTALFALIEQHQPQLVTWDGNTLPVLQHRALVHGLAAPAFCRLAASETGHLDLSAALAPHSATNNVSLDELARLCGFAGRRGAHPEGLAEADALALYQLLQGFEQLRGELPQGDRQQALRALRHALAAESDARWQALLAAWPAAPASA</sequence>
<evidence type="ECO:0000259" key="1">
    <source>
        <dbReference type="Pfam" id="PF10108"/>
    </source>
</evidence>
<dbReference type="Proteomes" id="UP001168540">
    <property type="component" value="Unassembled WGS sequence"/>
</dbReference>
<evidence type="ECO:0000313" key="3">
    <source>
        <dbReference type="Proteomes" id="UP001168540"/>
    </source>
</evidence>
<dbReference type="Pfam" id="PF10108">
    <property type="entry name" value="DNA_pol_B_exo2"/>
    <property type="match status" value="1"/>
</dbReference>
<dbReference type="SUPFAM" id="SSF53098">
    <property type="entry name" value="Ribonuclease H-like"/>
    <property type="match status" value="1"/>
</dbReference>
<dbReference type="InterPro" id="IPR012337">
    <property type="entry name" value="RNaseH-like_sf"/>
</dbReference>
<proteinExistence type="predicted"/>
<comment type="caution">
    <text evidence="2">The sequence shown here is derived from an EMBL/GenBank/DDBJ whole genome shotgun (WGS) entry which is preliminary data.</text>
</comment>
<dbReference type="InterPro" id="IPR019288">
    <property type="entry name" value="3'-5'_exonuclease_PolB-like"/>
</dbReference>
<feature type="domain" description="Predicted 3'-5' exonuclease PolB-like" evidence="1">
    <location>
        <begin position="50"/>
        <end position="227"/>
    </location>
</feature>
<accession>A0ABT7XKG1</accession>
<gene>
    <name evidence="2" type="ORF">QU481_04070</name>
</gene>
<dbReference type="EMBL" id="JAUEDK010000005">
    <property type="protein sequence ID" value="MDN0074064.1"/>
    <property type="molecule type" value="Genomic_DNA"/>
</dbReference>
<name>A0ABT7XKG1_9NEIS</name>
<dbReference type="RefSeq" id="WP_289828610.1">
    <property type="nucleotide sequence ID" value="NZ_JAUEDK010000005.1"/>
</dbReference>
<keyword evidence="3" id="KW-1185">Reference proteome</keyword>
<evidence type="ECO:0000313" key="2">
    <source>
        <dbReference type="EMBL" id="MDN0074064.1"/>
    </source>
</evidence>